<evidence type="ECO:0000256" key="1">
    <source>
        <dbReference type="ARBA" id="ARBA00022527"/>
    </source>
</evidence>
<evidence type="ECO:0000313" key="7">
    <source>
        <dbReference type="Proteomes" id="UP000076842"/>
    </source>
</evidence>
<evidence type="ECO:0000259" key="5">
    <source>
        <dbReference type="Pfam" id="PF02816"/>
    </source>
</evidence>
<feature type="region of interest" description="Disordered" evidence="4">
    <location>
        <begin position="17"/>
        <end position="49"/>
    </location>
</feature>
<keyword evidence="7" id="KW-1185">Reference proteome</keyword>
<proteinExistence type="predicted"/>
<dbReference type="GO" id="GO:0004674">
    <property type="term" value="F:protein serine/threonine kinase activity"/>
    <property type="evidence" value="ECO:0007669"/>
    <property type="project" value="UniProtKB-KW"/>
</dbReference>
<keyword evidence="2" id="KW-0808">Transferase</keyword>
<dbReference type="Pfam" id="PF02816">
    <property type="entry name" value="Alpha_kinase"/>
    <property type="match status" value="1"/>
</dbReference>
<sequence>MSPFDSLATLPSLSTAMAPASSPLRETHKRSFVRGSSSPVSASRGRRGTNTVRKIMPTTLGGVSARTSRYSSTIQKTQNFVVDEYRILIDPNDCQTILVKANNPPFEVHLYENPFARGTTKQAFKVSPMISHDEFRLRILTLAKLRLNTAKSITYPYAAKELFRDETALEVTQSSLYEVVLPPSMGRIPRKNPFPGLPRNMPIVLFDVQTHTQMAESGLGDLGQQGIDNFLTQHKCVSFAHLLSQFIGQEFAYEDIGLGPNQAR</sequence>
<dbReference type="SUPFAM" id="SSF56112">
    <property type="entry name" value="Protein kinase-like (PK-like)"/>
    <property type="match status" value="1"/>
</dbReference>
<dbReference type="AlphaFoldDB" id="A0A165D7L8"/>
<evidence type="ECO:0000256" key="3">
    <source>
        <dbReference type="ARBA" id="ARBA00022777"/>
    </source>
</evidence>
<reference evidence="6 7" key="1">
    <citation type="journal article" date="2016" name="Mol. Biol. Evol.">
        <title>Comparative Genomics of Early-Diverging Mushroom-Forming Fungi Provides Insights into the Origins of Lignocellulose Decay Capabilities.</title>
        <authorList>
            <person name="Nagy L.G."/>
            <person name="Riley R."/>
            <person name="Tritt A."/>
            <person name="Adam C."/>
            <person name="Daum C."/>
            <person name="Floudas D."/>
            <person name="Sun H."/>
            <person name="Yadav J.S."/>
            <person name="Pangilinan J."/>
            <person name="Larsson K.H."/>
            <person name="Matsuura K."/>
            <person name="Barry K."/>
            <person name="Labutti K."/>
            <person name="Kuo R."/>
            <person name="Ohm R.A."/>
            <person name="Bhattacharya S.S."/>
            <person name="Shirouzu T."/>
            <person name="Yoshinaga Y."/>
            <person name="Martin F.M."/>
            <person name="Grigoriev I.V."/>
            <person name="Hibbett D.S."/>
        </authorList>
    </citation>
    <scope>NUCLEOTIDE SEQUENCE [LARGE SCALE GENOMIC DNA]</scope>
    <source>
        <strain evidence="6 7">HHB12733</strain>
    </source>
</reference>
<name>A0A165D7L8_9BASI</name>
<keyword evidence="3" id="KW-0418">Kinase</keyword>
<evidence type="ECO:0000313" key="6">
    <source>
        <dbReference type="EMBL" id="KZT52242.1"/>
    </source>
</evidence>
<dbReference type="GO" id="GO:0005524">
    <property type="term" value="F:ATP binding"/>
    <property type="evidence" value="ECO:0007669"/>
    <property type="project" value="InterPro"/>
</dbReference>
<accession>A0A165D7L8</accession>
<feature type="domain" description="Alpha-type protein kinase" evidence="5">
    <location>
        <begin position="203"/>
        <end position="238"/>
    </location>
</feature>
<dbReference type="OrthoDB" id="2744370at2759"/>
<dbReference type="InterPro" id="IPR004166">
    <property type="entry name" value="a-kinase_dom"/>
</dbReference>
<dbReference type="InterPro" id="IPR011009">
    <property type="entry name" value="Kinase-like_dom_sf"/>
</dbReference>
<protein>
    <recommendedName>
        <fullName evidence="5">Alpha-type protein kinase domain-containing protein</fullName>
    </recommendedName>
</protein>
<dbReference type="Gene3D" id="3.20.200.10">
    <property type="entry name" value="MHCK/EF2 kinase"/>
    <property type="match status" value="1"/>
</dbReference>
<keyword evidence="1" id="KW-0723">Serine/threonine-protein kinase</keyword>
<evidence type="ECO:0000256" key="2">
    <source>
        <dbReference type="ARBA" id="ARBA00022679"/>
    </source>
</evidence>
<gene>
    <name evidence="6" type="ORF">CALCODRAFT_512181</name>
</gene>
<dbReference type="Proteomes" id="UP000076842">
    <property type="component" value="Unassembled WGS sequence"/>
</dbReference>
<dbReference type="InParanoid" id="A0A165D7L8"/>
<dbReference type="EMBL" id="KV424073">
    <property type="protein sequence ID" value="KZT52242.1"/>
    <property type="molecule type" value="Genomic_DNA"/>
</dbReference>
<organism evidence="6 7">
    <name type="scientific">Calocera cornea HHB12733</name>
    <dbReference type="NCBI Taxonomy" id="1353952"/>
    <lineage>
        <taxon>Eukaryota</taxon>
        <taxon>Fungi</taxon>
        <taxon>Dikarya</taxon>
        <taxon>Basidiomycota</taxon>
        <taxon>Agaricomycotina</taxon>
        <taxon>Dacrymycetes</taxon>
        <taxon>Dacrymycetales</taxon>
        <taxon>Dacrymycetaceae</taxon>
        <taxon>Calocera</taxon>
    </lineage>
</organism>
<evidence type="ECO:0000256" key="4">
    <source>
        <dbReference type="SAM" id="MobiDB-lite"/>
    </source>
</evidence>